<feature type="signal peptide" evidence="1">
    <location>
        <begin position="1"/>
        <end position="32"/>
    </location>
</feature>
<comment type="caution">
    <text evidence="3">The sequence shown here is derived from an EMBL/GenBank/DDBJ whole genome shotgun (WGS) entry which is preliminary data.</text>
</comment>
<keyword evidence="1" id="KW-0732">Signal</keyword>
<dbReference type="Gene3D" id="2.40.128.110">
    <property type="entry name" value="Lipid/polyisoprenoid-binding, YceI-like"/>
    <property type="match status" value="1"/>
</dbReference>
<sequence>MLPHVRTTHRSVPMKRLLAAAALALATTVAFAAPLTYKIDPNHTDVVASWSHFGFSNPIAHFGKVDGFITYDPAKVGDSKVEVTIPLAGLNSHVEAFDEHLRSDDFFDAANHPNITFKSTSVKSAGKDKLAVTGDLTIKGITKSVTLDVTINKLGVQPMAKREAAGFEATTTIKRSDFGVGKYAPNVSDDVKISITTEAIVPKPAG</sequence>
<feature type="chain" id="PRO_5046086476" evidence="1">
    <location>
        <begin position="33"/>
        <end position="206"/>
    </location>
</feature>
<name>A0ABW2YH52_9GAMM</name>
<dbReference type="PANTHER" id="PTHR34406:SF1">
    <property type="entry name" value="PROTEIN YCEI"/>
    <property type="match status" value="1"/>
</dbReference>
<dbReference type="InterPro" id="IPR007372">
    <property type="entry name" value="Lipid/polyisoprenoid-bd_YceI"/>
</dbReference>
<organism evidence="3 4">
    <name type="scientific">Lysobacter brunescens</name>
    <dbReference type="NCBI Taxonomy" id="262323"/>
    <lineage>
        <taxon>Bacteria</taxon>
        <taxon>Pseudomonadati</taxon>
        <taxon>Pseudomonadota</taxon>
        <taxon>Gammaproteobacteria</taxon>
        <taxon>Lysobacterales</taxon>
        <taxon>Lysobacteraceae</taxon>
        <taxon>Lysobacter</taxon>
    </lineage>
</organism>
<evidence type="ECO:0000313" key="4">
    <source>
        <dbReference type="Proteomes" id="UP001597110"/>
    </source>
</evidence>
<dbReference type="PANTHER" id="PTHR34406">
    <property type="entry name" value="PROTEIN YCEI"/>
    <property type="match status" value="1"/>
</dbReference>
<gene>
    <name evidence="3" type="ORF">ACFQ0E_18060</name>
</gene>
<feature type="domain" description="Lipid/polyisoprenoid-binding YceI-like" evidence="2">
    <location>
        <begin position="36"/>
        <end position="200"/>
    </location>
</feature>
<dbReference type="InterPro" id="IPR036761">
    <property type="entry name" value="TTHA0802/YceI-like_sf"/>
</dbReference>
<dbReference type="RefSeq" id="WP_386826222.1">
    <property type="nucleotide sequence ID" value="NZ_JBHTIF010000005.1"/>
</dbReference>
<evidence type="ECO:0000313" key="3">
    <source>
        <dbReference type="EMBL" id="MFD0727503.1"/>
    </source>
</evidence>
<dbReference type="Pfam" id="PF04264">
    <property type="entry name" value="YceI"/>
    <property type="match status" value="1"/>
</dbReference>
<keyword evidence="4" id="KW-1185">Reference proteome</keyword>
<accession>A0ABW2YH52</accession>
<evidence type="ECO:0000259" key="2">
    <source>
        <dbReference type="SMART" id="SM00867"/>
    </source>
</evidence>
<dbReference type="EMBL" id="JBHTIF010000005">
    <property type="protein sequence ID" value="MFD0727503.1"/>
    <property type="molecule type" value="Genomic_DNA"/>
</dbReference>
<dbReference type="SMART" id="SM00867">
    <property type="entry name" value="YceI"/>
    <property type="match status" value="1"/>
</dbReference>
<evidence type="ECO:0000256" key="1">
    <source>
        <dbReference type="SAM" id="SignalP"/>
    </source>
</evidence>
<reference evidence="4" key="1">
    <citation type="journal article" date="2019" name="Int. J. Syst. Evol. Microbiol.">
        <title>The Global Catalogue of Microorganisms (GCM) 10K type strain sequencing project: providing services to taxonomists for standard genome sequencing and annotation.</title>
        <authorList>
            <consortium name="The Broad Institute Genomics Platform"/>
            <consortium name="The Broad Institute Genome Sequencing Center for Infectious Disease"/>
            <person name="Wu L."/>
            <person name="Ma J."/>
        </authorList>
    </citation>
    <scope>NUCLEOTIDE SEQUENCE [LARGE SCALE GENOMIC DNA]</scope>
    <source>
        <strain evidence="4">CCUG 55585</strain>
    </source>
</reference>
<proteinExistence type="predicted"/>
<protein>
    <submittedName>
        <fullName evidence="3">YceI family protein</fullName>
    </submittedName>
</protein>
<dbReference type="SUPFAM" id="SSF101874">
    <property type="entry name" value="YceI-like"/>
    <property type="match status" value="1"/>
</dbReference>
<dbReference type="Proteomes" id="UP001597110">
    <property type="component" value="Unassembled WGS sequence"/>
</dbReference>